<evidence type="ECO:0000313" key="3">
    <source>
        <dbReference type="EMBL" id="KRY87776.1"/>
    </source>
</evidence>
<sequence length="275" mass="31672">MIRLNTLRTTYSKRKAFVLYISYFFSASSCKLHNKYIMHFSNEHALREHTDSRERDIFYISDGLSDRVYIREALQRQPAGGDEEEEEEEEAKKRRNYKQEQEKAFTFKTSICSIATVKVLQIFLSAVILGCLLSQCKFTNYLTEYCYRRGTQFELQNIPIVVVAFQLIVCCIFLIWWIVVLQTNNAAANLPQSSIDGSLRKADGIVSVCFFIATLLAFMIEIGMLIKFNAGFSCATCHIEFLWTCTAVNMPFTLHTDTPVECNRLSKMSFPQTLI</sequence>
<dbReference type="EMBL" id="JYDT01000050">
    <property type="protein sequence ID" value="KRY87776.1"/>
    <property type="molecule type" value="Genomic_DNA"/>
</dbReference>
<feature type="region of interest" description="Disordered" evidence="1">
    <location>
        <begin position="76"/>
        <end position="95"/>
    </location>
</feature>
<evidence type="ECO:0000313" key="4">
    <source>
        <dbReference type="Proteomes" id="UP000054995"/>
    </source>
</evidence>
<evidence type="ECO:0000256" key="2">
    <source>
        <dbReference type="SAM" id="Phobius"/>
    </source>
</evidence>
<dbReference type="PROSITE" id="PS51257">
    <property type="entry name" value="PROKAR_LIPOPROTEIN"/>
    <property type="match status" value="1"/>
</dbReference>
<dbReference type="AlphaFoldDB" id="A0A0V1FP31"/>
<accession>A0A0V1FP31</accession>
<keyword evidence="4" id="KW-1185">Reference proteome</keyword>
<feature type="transmembrane region" description="Helical" evidence="2">
    <location>
        <begin position="158"/>
        <end position="179"/>
    </location>
</feature>
<keyword evidence="2" id="KW-0472">Membrane</keyword>
<dbReference type="Proteomes" id="UP000054995">
    <property type="component" value="Unassembled WGS sequence"/>
</dbReference>
<gene>
    <name evidence="3" type="ORF">T4D_368</name>
</gene>
<keyword evidence="2" id="KW-1133">Transmembrane helix</keyword>
<reference evidence="3 4" key="1">
    <citation type="submission" date="2015-01" db="EMBL/GenBank/DDBJ databases">
        <title>Evolution of Trichinella species and genotypes.</title>
        <authorList>
            <person name="Korhonen P.K."/>
            <person name="Edoardo P."/>
            <person name="Giuseppe L.R."/>
            <person name="Gasser R.B."/>
        </authorList>
    </citation>
    <scope>NUCLEOTIDE SEQUENCE [LARGE SCALE GENOMIC DNA]</scope>
    <source>
        <strain evidence="3">ISS470</strain>
    </source>
</reference>
<comment type="caution">
    <text evidence="3">The sequence shown here is derived from an EMBL/GenBank/DDBJ whole genome shotgun (WGS) entry which is preliminary data.</text>
</comment>
<evidence type="ECO:0000256" key="1">
    <source>
        <dbReference type="SAM" id="MobiDB-lite"/>
    </source>
</evidence>
<protein>
    <submittedName>
        <fullName evidence="3">Uncharacterized protein</fullName>
    </submittedName>
</protein>
<feature type="transmembrane region" description="Helical" evidence="2">
    <location>
        <begin position="204"/>
        <end position="226"/>
    </location>
</feature>
<name>A0A0V1FP31_TRIPS</name>
<keyword evidence="2" id="KW-0812">Transmembrane</keyword>
<dbReference type="OrthoDB" id="5918302at2759"/>
<proteinExistence type="predicted"/>
<organism evidence="3 4">
    <name type="scientific">Trichinella pseudospiralis</name>
    <name type="common">Parasitic roundworm</name>
    <dbReference type="NCBI Taxonomy" id="6337"/>
    <lineage>
        <taxon>Eukaryota</taxon>
        <taxon>Metazoa</taxon>
        <taxon>Ecdysozoa</taxon>
        <taxon>Nematoda</taxon>
        <taxon>Enoplea</taxon>
        <taxon>Dorylaimia</taxon>
        <taxon>Trichinellida</taxon>
        <taxon>Trichinellidae</taxon>
        <taxon>Trichinella</taxon>
    </lineage>
</organism>